<keyword evidence="1" id="KW-1133">Transmembrane helix</keyword>
<feature type="transmembrane region" description="Helical" evidence="1">
    <location>
        <begin position="20"/>
        <end position="41"/>
    </location>
</feature>
<evidence type="ECO:0000313" key="3">
    <source>
        <dbReference type="Proteomes" id="UP000216752"/>
    </source>
</evidence>
<keyword evidence="1" id="KW-0472">Membrane</keyword>
<dbReference type="RefSeq" id="WP_094606947.1">
    <property type="nucleotide sequence ID" value="NZ_CP155573.1"/>
</dbReference>
<feature type="transmembrane region" description="Helical" evidence="1">
    <location>
        <begin position="90"/>
        <end position="112"/>
    </location>
</feature>
<dbReference type="Proteomes" id="UP000216752">
    <property type="component" value="Chromosome"/>
</dbReference>
<gene>
    <name evidence="2" type="ORF">SPSIL_047960</name>
</gene>
<proteinExistence type="predicted"/>
<organism evidence="2 3">
    <name type="scientific">Sporomusa silvacetica DSM 10669</name>
    <dbReference type="NCBI Taxonomy" id="1123289"/>
    <lineage>
        <taxon>Bacteria</taxon>
        <taxon>Bacillati</taxon>
        <taxon>Bacillota</taxon>
        <taxon>Negativicutes</taxon>
        <taxon>Selenomonadales</taxon>
        <taxon>Sporomusaceae</taxon>
        <taxon>Sporomusa</taxon>
    </lineage>
</organism>
<keyword evidence="1" id="KW-0812">Transmembrane</keyword>
<reference evidence="2" key="1">
    <citation type="submission" date="2024-05" db="EMBL/GenBank/DDBJ databases">
        <title>Isolation and characterization of Sporomusa carbonis sp. nov., a carboxydotrophic hydrogenogen in the genus of Sporomusa isolated from a charcoal burning pile.</title>
        <authorList>
            <person name="Boeer T."/>
            <person name="Rosenbaum F."/>
            <person name="Eysell L."/>
            <person name="Mueller V."/>
            <person name="Daniel R."/>
            <person name="Poehlein A."/>
        </authorList>
    </citation>
    <scope>NUCLEOTIDE SEQUENCE [LARGE SCALE GENOMIC DNA]</scope>
    <source>
        <strain evidence="2">DSM 10669</strain>
    </source>
</reference>
<accession>A0ABZ3ISY3</accession>
<feature type="transmembrane region" description="Helical" evidence="1">
    <location>
        <begin position="53"/>
        <end position="78"/>
    </location>
</feature>
<feature type="transmembrane region" description="Helical" evidence="1">
    <location>
        <begin position="167"/>
        <end position="192"/>
    </location>
</feature>
<evidence type="ECO:0000256" key="1">
    <source>
        <dbReference type="SAM" id="Phobius"/>
    </source>
</evidence>
<evidence type="ECO:0008006" key="4">
    <source>
        <dbReference type="Google" id="ProtNLM"/>
    </source>
</evidence>
<keyword evidence="3" id="KW-1185">Reference proteome</keyword>
<dbReference type="EMBL" id="CP155573">
    <property type="protein sequence ID" value="XFO68573.1"/>
    <property type="molecule type" value="Genomic_DNA"/>
</dbReference>
<name>A0ABZ3ISY3_9FIRM</name>
<evidence type="ECO:0000313" key="2">
    <source>
        <dbReference type="EMBL" id="XFO68573.1"/>
    </source>
</evidence>
<feature type="transmembrane region" description="Helical" evidence="1">
    <location>
        <begin position="124"/>
        <end position="147"/>
    </location>
</feature>
<protein>
    <recommendedName>
        <fullName evidence="4">Pantothenic acid transporter PanT</fullName>
    </recommendedName>
</protein>
<dbReference type="InterPro" id="IPR024529">
    <property type="entry name" value="ECF_trnsprt_substrate-spec"/>
</dbReference>
<dbReference type="Pfam" id="PF12822">
    <property type="entry name" value="ECF_trnsprt"/>
    <property type="match status" value="1"/>
</dbReference>
<dbReference type="Gene3D" id="1.10.1760.20">
    <property type="match status" value="1"/>
</dbReference>
<sequence length="198" mass="20933">MEKMVSLRGTGRFGVRQIAVIGMLSAISIMLGLSGFGFIPLPTAKATIMQIPVIIGAILEGPVVGAMIGLIFGLFSIVQNLTAPTILSFAIINPLVSVLPRVLIGITAYYSYKWTWGKREGVRIGVGAIVGSLTNTFGFLTMVYLLYAAEFAATRGIEMGAAAKVIYSIALINGIPEAIIAAAISVPVIGAIKKRYKK</sequence>